<dbReference type="Pfam" id="PF00561">
    <property type="entry name" value="Abhydrolase_1"/>
    <property type="match status" value="1"/>
</dbReference>
<evidence type="ECO:0000256" key="1">
    <source>
        <dbReference type="ARBA" id="ARBA00004651"/>
    </source>
</evidence>
<evidence type="ECO:0000259" key="8">
    <source>
        <dbReference type="Pfam" id="PF00561"/>
    </source>
</evidence>
<dbReference type="EMBL" id="FWZT01000009">
    <property type="protein sequence ID" value="SMF28805.1"/>
    <property type="molecule type" value="Genomic_DNA"/>
</dbReference>
<feature type="transmembrane region" description="Helical" evidence="6">
    <location>
        <begin position="39"/>
        <end position="63"/>
    </location>
</feature>
<evidence type="ECO:0000256" key="5">
    <source>
        <dbReference type="ARBA" id="ARBA00023136"/>
    </source>
</evidence>
<feature type="domain" description="VTT" evidence="9">
    <location>
        <begin position="24"/>
        <end position="135"/>
    </location>
</feature>
<protein>
    <recommendedName>
        <fullName evidence="6">TVP38/TMEM64 family membrane protein</fullName>
    </recommendedName>
</protein>
<evidence type="ECO:0000313" key="11">
    <source>
        <dbReference type="Proteomes" id="UP000192907"/>
    </source>
</evidence>
<proteinExistence type="inferred from homology"/>
<evidence type="ECO:0000256" key="3">
    <source>
        <dbReference type="ARBA" id="ARBA00022692"/>
    </source>
</evidence>
<dbReference type="STRING" id="1513793.SAMN06296036_10948"/>
<feature type="domain" description="AB hydrolase-1" evidence="8">
    <location>
        <begin position="209"/>
        <end position="330"/>
    </location>
</feature>
<feature type="transmembrane region" description="Helical" evidence="6">
    <location>
        <begin position="274"/>
        <end position="295"/>
    </location>
</feature>
<comment type="subcellular location">
    <subcellularLocation>
        <location evidence="1 6">Cell membrane</location>
        <topology evidence="1 6">Multi-pass membrane protein</topology>
    </subcellularLocation>
</comment>
<keyword evidence="3 6" id="KW-0812">Transmembrane</keyword>
<dbReference type="SUPFAM" id="SSF53474">
    <property type="entry name" value="alpha/beta-Hydrolases"/>
    <property type="match status" value="1"/>
</dbReference>
<dbReference type="Pfam" id="PF09335">
    <property type="entry name" value="VTT_dom"/>
    <property type="match status" value="1"/>
</dbReference>
<feature type="transmembrane region" description="Helical" evidence="6">
    <location>
        <begin position="12"/>
        <end position="33"/>
    </location>
</feature>
<evidence type="ECO:0000256" key="6">
    <source>
        <dbReference type="RuleBase" id="RU366058"/>
    </source>
</evidence>
<keyword evidence="2 6" id="KW-1003">Cell membrane</keyword>
<organism evidence="10 11">
    <name type="scientific">Pseudobacteriovorax antillogorgiicola</name>
    <dbReference type="NCBI Taxonomy" id="1513793"/>
    <lineage>
        <taxon>Bacteria</taxon>
        <taxon>Pseudomonadati</taxon>
        <taxon>Bdellovibrionota</taxon>
        <taxon>Oligoflexia</taxon>
        <taxon>Oligoflexales</taxon>
        <taxon>Pseudobacteriovoracaceae</taxon>
        <taxon>Pseudobacteriovorax</taxon>
    </lineage>
</organism>
<dbReference type="AlphaFoldDB" id="A0A1Y6BU85"/>
<dbReference type="Gene3D" id="3.40.50.1820">
    <property type="entry name" value="alpha/beta hydrolase"/>
    <property type="match status" value="1"/>
</dbReference>
<dbReference type="PANTHER" id="PTHR12677">
    <property type="entry name" value="GOLGI APPARATUS MEMBRANE PROTEIN TVP38-RELATED"/>
    <property type="match status" value="1"/>
</dbReference>
<evidence type="ECO:0000256" key="4">
    <source>
        <dbReference type="ARBA" id="ARBA00022989"/>
    </source>
</evidence>
<sequence length="447" mass="51533">MGDQNYSPHRFLILALLRPFFFTPIMVPAMIGGSNFGPLLATLLTAAATALSALVFYLPGYYLGKKLVRPWLMTNLPSTWSLIRSQDFKLIFITRWVPLFPFDLMSFLFGAANFHASRLVMFSFLGIIPEVWLFSNLASPSNQAIGNGFLQILAFSLITSLPLLGYEYVYRRRGTSLWHQLKRVYYEVFYEVQVNNEIKKKQVFTNQKPPVIILYGFFSSRRTLGVMERLMNVRGYQVMTFNLGGVLGTFFTRGIEETADFIDRKIRRQIQRHGFNKIYIVSHSKGGLVALWWILRMGGHKYCDHVITMGTPFKGSRLTYLALFTPLGFFWKDVWQMRPGSRFLRELHESPPQDKLTIYNIYSDRDGVATGTAGVFHHPSNVKLIPMHRYAHFEFLFKRAVADQLVAILNQAEKQRLEQESLQQPMQDRRRPRNGNLNEDDGNQGLA</sequence>
<keyword evidence="4 6" id="KW-1133">Transmembrane helix</keyword>
<comment type="similarity">
    <text evidence="6">Belongs to the TVP38/TMEM64 family.</text>
</comment>
<dbReference type="InterPro" id="IPR015414">
    <property type="entry name" value="TMEM64"/>
</dbReference>
<gene>
    <name evidence="10" type="ORF">SAMN06296036_10948</name>
</gene>
<dbReference type="GO" id="GO:0005886">
    <property type="term" value="C:plasma membrane"/>
    <property type="evidence" value="ECO:0007669"/>
    <property type="project" value="UniProtKB-SubCell"/>
</dbReference>
<evidence type="ECO:0000313" key="10">
    <source>
        <dbReference type="EMBL" id="SMF28805.1"/>
    </source>
</evidence>
<feature type="compositionally biased region" description="Acidic residues" evidence="7">
    <location>
        <begin position="438"/>
        <end position="447"/>
    </location>
</feature>
<dbReference type="InterPro" id="IPR029058">
    <property type="entry name" value="AB_hydrolase_fold"/>
</dbReference>
<feature type="region of interest" description="Disordered" evidence="7">
    <location>
        <begin position="417"/>
        <end position="447"/>
    </location>
</feature>
<reference evidence="11" key="1">
    <citation type="submission" date="2017-04" db="EMBL/GenBank/DDBJ databases">
        <authorList>
            <person name="Varghese N."/>
            <person name="Submissions S."/>
        </authorList>
    </citation>
    <scope>NUCLEOTIDE SEQUENCE [LARGE SCALE GENOMIC DNA]</scope>
    <source>
        <strain evidence="11">RKEM611</strain>
    </source>
</reference>
<evidence type="ECO:0000256" key="7">
    <source>
        <dbReference type="SAM" id="MobiDB-lite"/>
    </source>
</evidence>
<evidence type="ECO:0000259" key="9">
    <source>
        <dbReference type="Pfam" id="PF09335"/>
    </source>
</evidence>
<dbReference type="Proteomes" id="UP000192907">
    <property type="component" value="Unassembled WGS sequence"/>
</dbReference>
<dbReference type="InterPro" id="IPR000073">
    <property type="entry name" value="AB_hydrolase_1"/>
</dbReference>
<dbReference type="InterPro" id="IPR032816">
    <property type="entry name" value="VTT_dom"/>
</dbReference>
<accession>A0A1Y6BU85</accession>
<name>A0A1Y6BU85_9BACT</name>
<evidence type="ECO:0000256" key="2">
    <source>
        <dbReference type="ARBA" id="ARBA00022475"/>
    </source>
</evidence>
<dbReference type="PANTHER" id="PTHR12677:SF59">
    <property type="entry name" value="GOLGI APPARATUS MEMBRANE PROTEIN TVP38-RELATED"/>
    <property type="match status" value="1"/>
</dbReference>
<feature type="transmembrane region" description="Helical" evidence="6">
    <location>
        <begin position="104"/>
        <end position="128"/>
    </location>
</feature>
<feature type="transmembrane region" description="Helical" evidence="6">
    <location>
        <begin position="148"/>
        <end position="169"/>
    </location>
</feature>
<keyword evidence="11" id="KW-1185">Reference proteome</keyword>
<keyword evidence="5 6" id="KW-0472">Membrane</keyword>